<dbReference type="WBParaSite" id="Minc3s01879g26929">
    <property type="protein sequence ID" value="Minc3s01879g26929"/>
    <property type="gene ID" value="Minc3s01879g26929"/>
</dbReference>
<sequence length="93" mass="10826">MHQFTYVDIAKSTYKFEKQSEMGYSFVSLDSVVQVDGLLRLHCEVEFDCYSLTDDLQDSYRKMLENETFTDFVIKLVNVQLSVHMSAKGILQK</sequence>
<organism evidence="1 2">
    <name type="scientific">Meloidogyne incognita</name>
    <name type="common">Southern root-knot nematode worm</name>
    <name type="synonym">Oxyuris incognita</name>
    <dbReference type="NCBI Taxonomy" id="6306"/>
    <lineage>
        <taxon>Eukaryota</taxon>
        <taxon>Metazoa</taxon>
        <taxon>Ecdysozoa</taxon>
        <taxon>Nematoda</taxon>
        <taxon>Chromadorea</taxon>
        <taxon>Rhabditida</taxon>
        <taxon>Tylenchina</taxon>
        <taxon>Tylenchomorpha</taxon>
        <taxon>Tylenchoidea</taxon>
        <taxon>Meloidogynidae</taxon>
        <taxon>Meloidogyninae</taxon>
        <taxon>Meloidogyne</taxon>
        <taxon>Meloidogyne incognita group</taxon>
    </lineage>
</organism>
<name>A0A914MPL4_MELIC</name>
<keyword evidence="1" id="KW-1185">Reference proteome</keyword>
<evidence type="ECO:0000313" key="1">
    <source>
        <dbReference type="Proteomes" id="UP000887563"/>
    </source>
</evidence>
<dbReference type="AlphaFoldDB" id="A0A914MPL4"/>
<accession>A0A914MPL4</accession>
<evidence type="ECO:0000313" key="2">
    <source>
        <dbReference type="WBParaSite" id="Minc3s01879g26929"/>
    </source>
</evidence>
<reference evidence="2" key="1">
    <citation type="submission" date="2022-11" db="UniProtKB">
        <authorList>
            <consortium name="WormBaseParasite"/>
        </authorList>
    </citation>
    <scope>IDENTIFICATION</scope>
</reference>
<protein>
    <submittedName>
        <fullName evidence="2">Uncharacterized protein</fullName>
    </submittedName>
</protein>
<proteinExistence type="predicted"/>
<dbReference type="Proteomes" id="UP000887563">
    <property type="component" value="Unplaced"/>
</dbReference>